<sequence>MTNSQSNFPLVKHPVTAPLVTVRLKQMQLCPVGIAGVQDRVVKFGVTPSVEDRARRRTRLEATVPMQFSRAVHQEGAPA</sequence>
<keyword evidence="2" id="KW-1185">Reference proteome</keyword>
<evidence type="ECO:0000313" key="2">
    <source>
        <dbReference type="Proteomes" id="UP001079430"/>
    </source>
</evidence>
<name>A0ABT4KPP8_9HYPH</name>
<dbReference type="Proteomes" id="UP001079430">
    <property type="component" value="Unassembled WGS sequence"/>
</dbReference>
<dbReference type="RefSeq" id="WP_269285876.1">
    <property type="nucleotide sequence ID" value="NZ_JAPVOI010000006.1"/>
</dbReference>
<organism evidence="1 2">
    <name type="scientific">Sinorhizobium psoraleae</name>
    <dbReference type="NCBI Taxonomy" id="520838"/>
    <lineage>
        <taxon>Bacteria</taxon>
        <taxon>Pseudomonadati</taxon>
        <taxon>Pseudomonadota</taxon>
        <taxon>Alphaproteobacteria</taxon>
        <taxon>Hyphomicrobiales</taxon>
        <taxon>Rhizobiaceae</taxon>
        <taxon>Sinorhizobium/Ensifer group</taxon>
        <taxon>Sinorhizobium</taxon>
    </lineage>
</organism>
<accession>A0ABT4KPP8</accession>
<reference evidence="1" key="1">
    <citation type="submission" date="2022-10" db="EMBL/GenBank/DDBJ databases">
        <title>Whole genome sequencing of three plant growth promoting bacteria isolated from Vachellia tortilis subsp. raddiana in Morocco.</title>
        <authorList>
            <person name="Hnini M."/>
            <person name="Zouagui R."/>
            <person name="Zouagui H."/>
            <person name="Chemao Elfihri M.-W."/>
            <person name="Ibrahimi A."/>
            <person name="Sbabou L."/>
            <person name="Aurag J."/>
        </authorList>
    </citation>
    <scope>NUCLEOTIDE SEQUENCE</scope>
    <source>
        <strain evidence="1">LMR678</strain>
    </source>
</reference>
<protein>
    <submittedName>
        <fullName evidence="1">Uncharacterized protein</fullName>
    </submittedName>
</protein>
<dbReference type="EMBL" id="JAPVOI010000006">
    <property type="protein sequence ID" value="MCZ4093947.1"/>
    <property type="molecule type" value="Genomic_DNA"/>
</dbReference>
<proteinExistence type="predicted"/>
<comment type="caution">
    <text evidence="1">The sequence shown here is derived from an EMBL/GenBank/DDBJ whole genome shotgun (WGS) entry which is preliminary data.</text>
</comment>
<evidence type="ECO:0000313" key="1">
    <source>
        <dbReference type="EMBL" id="MCZ4093947.1"/>
    </source>
</evidence>
<gene>
    <name evidence="1" type="ORF">O3W52_29950</name>
</gene>